<feature type="transmembrane region" description="Helical" evidence="5">
    <location>
        <begin position="107"/>
        <end position="127"/>
    </location>
</feature>
<dbReference type="GO" id="GO:0005886">
    <property type="term" value="C:plasma membrane"/>
    <property type="evidence" value="ECO:0007669"/>
    <property type="project" value="TreeGrafter"/>
</dbReference>
<organism evidence="7 8">
    <name type="scientific">Neoarthrinium moseri</name>
    <dbReference type="NCBI Taxonomy" id="1658444"/>
    <lineage>
        <taxon>Eukaryota</taxon>
        <taxon>Fungi</taxon>
        <taxon>Dikarya</taxon>
        <taxon>Ascomycota</taxon>
        <taxon>Pezizomycotina</taxon>
        <taxon>Sordariomycetes</taxon>
        <taxon>Xylariomycetidae</taxon>
        <taxon>Amphisphaeriales</taxon>
        <taxon>Apiosporaceae</taxon>
        <taxon>Neoarthrinium</taxon>
    </lineage>
</organism>
<evidence type="ECO:0000256" key="4">
    <source>
        <dbReference type="ARBA" id="ARBA00023136"/>
    </source>
</evidence>
<keyword evidence="8" id="KW-1185">Reference proteome</keyword>
<feature type="transmembrane region" description="Helical" evidence="5">
    <location>
        <begin position="164"/>
        <end position="185"/>
    </location>
</feature>
<dbReference type="InterPro" id="IPR036259">
    <property type="entry name" value="MFS_trans_sf"/>
</dbReference>
<feature type="domain" description="Major facilitator superfamily (MFS) profile" evidence="6">
    <location>
        <begin position="68"/>
        <end position="531"/>
    </location>
</feature>
<keyword evidence="4 5" id="KW-0472">Membrane</keyword>
<feature type="transmembrane region" description="Helical" evidence="5">
    <location>
        <begin position="365"/>
        <end position="387"/>
    </location>
</feature>
<dbReference type="GO" id="GO:0022857">
    <property type="term" value="F:transmembrane transporter activity"/>
    <property type="evidence" value="ECO:0007669"/>
    <property type="project" value="InterPro"/>
</dbReference>
<dbReference type="SUPFAM" id="SSF103473">
    <property type="entry name" value="MFS general substrate transporter"/>
    <property type="match status" value="1"/>
</dbReference>
<feature type="transmembrane region" description="Helical" evidence="5">
    <location>
        <begin position="435"/>
        <end position="462"/>
    </location>
</feature>
<feature type="transmembrane region" description="Helical" evidence="5">
    <location>
        <begin position="322"/>
        <end position="345"/>
    </location>
</feature>
<evidence type="ECO:0000313" key="8">
    <source>
        <dbReference type="Proteomes" id="UP000829685"/>
    </source>
</evidence>
<feature type="transmembrane region" description="Helical" evidence="5">
    <location>
        <begin position="474"/>
        <end position="494"/>
    </location>
</feature>
<dbReference type="InterPro" id="IPR020846">
    <property type="entry name" value="MFS_dom"/>
</dbReference>
<protein>
    <recommendedName>
        <fullName evidence="6">Major facilitator superfamily (MFS) profile domain-containing protein</fullName>
    </recommendedName>
</protein>
<reference evidence="7" key="1">
    <citation type="submission" date="2021-03" db="EMBL/GenBank/DDBJ databases">
        <title>Revisited historic fungal species revealed as producer of novel bioactive compounds through whole genome sequencing and comparative genomics.</title>
        <authorList>
            <person name="Vignolle G.A."/>
            <person name="Hochenegger N."/>
            <person name="Mach R.L."/>
            <person name="Mach-Aigner A.R."/>
            <person name="Javad Rahimi M."/>
            <person name="Salim K.A."/>
            <person name="Chan C.M."/>
            <person name="Lim L.B.L."/>
            <person name="Cai F."/>
            <person name="Druzhinina I.S."/>
            <person name="U'Ren J.M."/>
            <person name="Derntl C."/>
        </authorList>
    </citation>
    <scope>NUCLEOTIDE SEQUENCE</scope>
    <source>
        <strain evidence="7">TUCIM 5799</strain>
    </source>
</reference>
<comment type="caution">
    <text evidence="7">The sequence shown here is derived from an EMBL/GenBank/DDBJ whole genome shotgun (WGS) entry which is preliminary data.</text>
</comment>
<feature type="transmembrane region" description="Helical" evidence="5">
    <location>
        <begin position="228"/>
        <end position="247"/>
    </location>
</feature>
<evidence type="ECO:0000259" key="6">
    <source>
        <dbReference type="PROSITE" id="PS50850"/>
    </source>
</evidence>
<evidence type="ECO:0000256" key="3">
    <source>
        <dbReference type="ARBA" id="ARBA00022989"/>
    </source>
</evidence>
<keyword evidence="3 5" id="KW-1133">Transmembrane helix</keyword>
<sequence>MANAKDMSVQYVQEDNTQDNGAPEDFTGTVRFTDKDRVFLIPTPSADPRGTYSSHDFYPLNLPKWRKVLFVIIVSLFSCAAGSMVSGFGSLLAFYRPKYIKAGADVATISGLVAYPTIFQGLGNLIFIPVANAIGRRPVFLLVCLIAILGGVIASRSTTLEVHLAGRMVLGLGAGLGEALPPMMVSEIHFLHERSTALMWQSGIQAIGAAVFVLCASPIAYAIQPENWYMVLIAVLSLVFLSAVFFLPESKYHRHLATEHDDTDPVNNISSKQAPALLTLEDRPTFDLINYKPRTLHSDMNLFVNAPEWKGIPETLIRMTKVFFFPTVLWAFVLNGTALGAMISISATQATVLLAPPYSWSSSSISYVNAGQIVVGIIAIPLLGYGSDFMIKWRARRNGGIHEPESRLIPLVIPLSMGIIALLVYGAAAQYSGKIHWGALIFAVPADFFSFVGINIATITYLLDSFPTAEHGPILILITAVRGFVGFGFSYSVTQFVSTAGYLGCFGTYAGLNLFLGVLGVIIFLTGKSLRDFQARFL</sequence>
<gene>
    <name evidence="7" type="ORF">JX265_003230</name>
</gene>
<evidence type="ECO:0000256" key="1">
    <source>
        <dbReference type="ARBA" id="ARBA00004141"/>
    </source>
</evidence>
<dbReference type="PANTHER" id="PTHR23502">
    <property type="entry name" value="MAJOR FACILITATOR SUPERFAMILY"/>
    <property type="match status" value="1"/>
</dbReference>
<feature type="transmembrane region" description="Helical" evidence="5">
    <location>
        <begin position="500"/>
        <end position="526"/>
    </location>
</feature>
<comment type="subcellular location">
    <subcellularLocation>
        <location evidence="1">Membrane</location>
        <topology evidence="1">Multi-pass membrane protein</topology>
    </subcellularLocation>
</comment>
<feature type="transmembrane region" description="Helical" evidence="5">
    <location>
        <begin position="68"/>
        <end position="95"/>
    </location>
</feature>
<evidence type="ECO:0000256" key="5">
    <source>
        <dbReference type="SAM" id="Phobius"/>
    </source>
</evidence>
<dbReference type="PANTHER" id="PTHR23502:SF164">
    <property type="entry name" value="MAJOR FACILITATOR SUPERFAMILY (MFS) PROFILE DOMAIN-CONTAINING PROTEIN"/>
    <property type="match status" value="1"/>
</dbReference>
<dbReference type="PROSITE" id="PS50850">
    <property type="entry name" value="MFS"/>
    <property type="match status" value="1"/>
</dbReference>
<dbReference type="Gene3D" id="1.20.1250.20">
    <property type="entry name" value="MFS general substrate transporter like domains"/>
    <property type="match status" value="1"/>
</dbReference>
<feature type="transmembrane region" description="Helical" evidence="5">
    <location>
        <begin position="197"/>
        <end position="222"/>
    </location>
</feature>
<dbReference type="EMBL" id="JAFIMR010000005">
    <property type="protein sequence ID" value="KAI1879053.1"/>
    <property type="molecule type" value="Genomic_DNA"/>
</dbReference>
<feature type="transmembrane region" description="Helical" evidence="5">
    <location>
        <begin position="139"/>
        <end position="158"/>
    </location>
</feature>
<dbReference type="InterPro" id="IPR011701">
    <property type="entry name" value="MFS"/>
</dbReference>
<name>A0A9Q0AQ16_9PEZI</name>
<proteinExistence type="predicted"/>
<evidence type="ECO:0000256" key="2">
    <source>
        <dbReference type="ARBA" id="ARBA00022692"/>
    </source>
</evidence>
<feature type="transmembrane region" description="Helical" evidence="5">
    <location>
        <begin position="408"/>
        <end position="429"/>
    </location>
</feature>
<evidence type="ECO:0000313" key="7">
    <source>
        <dbReference type="EMBL" id="KAI1879053.1"/>
    </source>
</evidence>
<dbReference type="AlphaFoldDB" id="A0A9Q0AQ16"/>
<dbReference type="Pfam" id="PF07690">
    <property type="entry name" value="MFS_1"/>
    <property type="match status" value="1"/>
</dbReference>
<accession>A0A9Q0AQ16</accession>
<keyword evidence="2 5" id="KW-0812">Transmembrane</keyword>
<dbReference type="Proteomes" id="UP000829685">
    <property type="component" value="Unassembled WGS sequence"/>
</dbReference>